<protein>
    <submittedName>
        <fullName evidence="2">Uncharacterized protein</fullName>
    </submittedName>
</protein>
<evidence type="ECO:0000256" key="1">
    <source>
        <dbReference type="SAM" id="MobiDB-lite"/>
    </source>
</evidence>
<dbReference type="EMBL" id="OY660879">
    <property type="protein sequence ID" value="CAJ1076740.1"/>
    <property type="molecule type" value="Genomic_DNA"/>
</dbReference>
<sequence length="102" mass="11670">MCFSLGGREESRWEEAQRWQDIPRRKEGRKEGWGRREREREREREQVICLAGRAESGSNVHLLWQAETTGPPHTRTGPSAELRENGEVDESSGVCVCVCVCV</sequence>
<proteinExistence type="predicted"/>
<accession>A0AAV1GTQ9</accession>
<gene>
    <name evidence="2" type="ORF">XNOV1_A005823</name>
</gene>
<feature type="compositionally biased region" description="Basic and acidic residues" evidence="1">
    <location>
        <begin position="7"/>
        <end position="42"/>
    </location>
</feature>
<organism evidence="2 3">
    <name type="scientific">Xyrichtys novacula</name>
    <name type="common">Pearly razorfish</name>
    <name type="synonym">Hemipteronotus novacula</name>
    <dbReference type="NCBI Taxonomy" id="13765"/>
    <lineage>
        <taxon>Eukaryota</taxon>
        <taxon>Metazoa</taxon>
        <taxon>Chordata</taxon>
        <taxon>Craniata</taxon>
        <taxon>Vertebrata</taxon>
        <taxon>Euteleostomi</taxon>
        <taxon>Actinopterygii</taxon>
        <taxon>Neopterygii</taxon>
        <taxon>Teleostei</taxon>
        <taxon>Neoteleostei</taxon>
        <taxon>Acanthomorphata</taxon>
        <taxon>Eupercaria</taxon>
        <taxon>Labriformes</taxon>
        <taxon>Labridae</taxon>
        <taxon>Xyrichtys</taxon>
    </lineage>
</organism>
<dbReference type="AlphaFoldDB" id="A0AAV1GTQ9"/>
<evidence type="ECO:0000313" key="3">
    <source>
        <dbReference type="Proteomes" id="UP001178508"/>
    </source>
</evidence>
<name>A0AAV1GTQ9_XYRNO</name>
<keyword evidence="3" id="KW-1185">Reference proteome</keyword>
<feature type="region of interest" description="Disordered" evidence="1">
    <location>
        <begin position="1"/>
        <end position="42"/>
    </location>
</feature>
<evidence type="ECO:0000313" key="2">
    <source>
        <dbReference type="EMBL" id="CAJ1076740.1"/>
    </source>
</evidence>
<reference evidence="2" key="1">
    <citation type="submission" date="2023-08" db="EMBL/GenBank/DDBJ databases">
        <authorList>
            <person name="Alioto T."/>
            <person name="Alioto T."/>
            <person name="Gomez Garrido J."/>
        </authorList>
    </citation>
    <scope>NUCLEOTIDE SEQUENCE</scope>
</reference>
<dbReference type="Proteomes" id="UP001178508">
    <property type="component" value="Chromosome 16"/>
</dbReference>